<keyword evidence="2" id="KW-0325">Glycoprotein</keyword>
<keyword evidence="4" id="KW-0812">Transmembrane</keyword>
<dbReference type="Gene3D" id="2.60.40.10">
    <property type="entry name" value="Immunoglobulins"/>
    <property type="match status" value="2"/>
</dbReference>
<comment type="caution">
    <text evidence="7">The sequence shown here is derived from an EMBL/GenBank/DDBJ whole genome shotgun (WGS) entry which is preliminary data.</text>
</comment>
<dbReference type="InterPro" id="IPR016186">
    <property type="entry name" value="C-type_lectin-like/link_sf"/>
</dbReference>
<dbReference type="Proteomes" id="UP000076078">
    <property type="component" value="Unassembled WGS sequence"/>
</dbReference>
<feature type="transmembrane region" description="Helical" evidence="4">
    <location>
        <begin position="1368"/>
        <end position="1390"/>
    </location>
</feature>
<dbReference type="CDD" id="cd00603">
    <property type="entry name" value="IPT_PCSR"/>
    <property type="match status" value="1"/>
</dbReference>
<dbReference type="SUPFAM" id="SSF81296">
    <property type="entry name" value="E set domains"/>
    <property type="match status" value="2"/>
</dbReference>
<protein>
    <recommendedName>
        <fullName evidence="6">EGF-like domain-containing protein</fullName>
    </recommendedName>
</protein>
<dbReference type="SUPFAM" id="SSF56436">
    <property type="entry name" value="C-type lectin-like"/>
    <property type="match status" value="1"/>
</dbReference>
<dbReference type="InterPro" id="IPR002909">
    <property type="entry name" value="IPT_dom"/>
</dbReference>
<feature type="disulfide bond" evidence="3">
    <location>
        <begin position="1107"/>
        <end position="1116"/>
    </location>
</feature>
<keyword evidence="3" id="KW-1015">Disulfide bond</keyword>
<dbReference type="CDD" id="cd00055">
    <property type="entry name" value="EGF_Lam"/>
    <property type="match status" value="1"/>
</dbReference>
<dbReference type="OMA" id="PANDHYY"/>
<evidence type="ECO:0000259" key="6">
    <source>
        <dbReference type="PROSITE" id="PS50026"/>
    </source>
</evidence>
<dbReference type="PROSITE" id="PS50026">
    <property type="entry name" value="EGF_3"/>
    <property type="match status" value="1"/>
</dbReference>
<dbReference type="InParanoid" id="A0A152A817"/>
<dbReference type="InterPro" id="IPR013783">
    <property type="entry name" value="Ig-like_fold"/>
</dbReference>
<reference evidence="7 8" key="1">
    <citation type="submission" date="2015-12" db="EMBL/GenBank/DDBJ databases">
        <title>Dictyostelia acquired genes for synthesis and detection of signals that induce cell-type specialization by lateral gene transfer from prokaryotes.</title>
        <authorList>
            <person name="Gloeckner G."/>
            <person name="Schaap P."/>
        </authorList>
    </citation>
    <scope>NUCLEOTIDE SEQUENCE [LARGE SCALE GENOMIC DNA]</scope>
    <source>
        <strain evidence="7 8">TK</strain>
    </source>
</reference>
<dbReference type="InterPro" id="IPR054484">
    <property type="entry name" value="ComC_SSD"/>
</dbReference>
<feature type="disulfide bond" evidence="3">
    <location>
        <begin position="1088"/>
        <end position="1098"/>
    </location>
</feature>
<evidence type="ECO:0000313" key="7">
    <source>
        <dbReference type="EMBL" id="KYR02379.1"/>
    </source>
</evidence>
<comment type="caution">
    <text evidence="3">Lacks conserved residue(s) required for the propagation of feature annotation.</text>
</comment>
<dbReference type="PANTHER" id="PTHR31341">
    <property type="entry name" value="IPT/TIG DOMAIN-CONTAINING PROTEIN-RELATED-RELATED"/>
    <property type="match status" value="1"/>
</dbReference>
<name>A0A152A817_TIELA</name>
<dbReference type="OrthoDB" id="21152at2759"/>
<evidence type="ECO:0000256" key="1">
    <source>
        <dbReference type="ARBA" id="ARBA00022729"/>
    </source>
</evidence>
<evidence type="ECO:0000256" key="4">
    <source>
        <dbReference type="SAM" id="Phobius"/>
    </source>
</evidence>
<dbReference type="PROSITE" id="PS00022">
    <property type="entry name" value="EGF_1"/>
    <property type="match status" value="1"/>
</dbReference>
<evidence type="ECO:0000313" key="8">
    <source>
        <dbReference type="Proteomes" id="UP000076078"/>
    </source>
</evidence>
<dbReference type="EMBL" id="LODT01000004">
    <property type="protein sequence ID" value="KYR02379.1"/>
    <property type="molecule type" value="Genomic_DNA"/>
</dbReference>
<keyword evidence="3" id="KW-0245">EGF-like domain</keyword>
<dbReference type="CDD" id="cd00102">
    <property type="entry name" value="IPT"/>
    <property type="match status" value="1"/>
</dbReference>
<dbReference type="InterPro" id="IPR002049">
    <property type="entry name" value="LE_dom"/>
</dbReference>
<keyword evidence="1 5" id="KW-0732">Signal</keyword>
<dbReference type="InterPro" id="IPR014756">
    <property type="entry name" value="Ig_E-set"/>
</dbReference>
<keyword evidence="4" id="KW-1133">Transmembrane helix</keyword>
<gene>
    <name evidence="7" type="ORF">DLAC_01217</name>
</gene>
<evidence type="ECO:0000256" key="5">
    <source>
        <dbReference type="SAM" id="SignalP"/>
    </source>
</evidence>
<dbReference type="InterPro" id="IPR016187">
    <property type="entry name" value="CTDL_fold"/>
</dbReference>
<dbReference type="InterPro" id="IPR052014">
    <property type="entry name" value="Dictyostelium_Tiger"/>
</dbReference>
<dbReference type="Gene3D" id="3.10.100.10">
    <property type="entry name" value="Mannose-Binding Protein A, subunit A"/>
    <property type="match status" value="1"/>
</dbReference>
<keyword evidence="8" id="KW-1185">Reference proteome</keyword>
<feature type="domain" description="EGF-like" evidence="6">
    <location>
        <begin position="1084"/>
        <end position="1117"/>
    </location>
</feature>
<organism evidence="7 8">
    <name type="scientific">Tieghemostelium lacteum</name>
    <name type="common">Slime mold</name>
    <name type="synonym">Dictyostelium lacteum</name>
    <dbReference type="NCBI Taxonomy" id="361077"/>
    <lineage>
        <taxon>Eukaryota</taxon>
        <taxon>Amoebozoa</taxon>
        <taxon>Evosea</taxon>
        <taxon>Eumycetozoa</taxon>
        <taxon>Dictyostelia</taxon>
        <taxon>Dictyosteliales</taxon>
        <taxon>Raperosteliaceae</taxon>
        <taxon>Tieghemostelium</taxon>
    </lineage>
</organism>
<dbReference type="Pfam" id="PF01833">
    <property type="entry name" value="TIG"/>
    <property type="match status" value="2"/>
</dbReference>
<proteinExistence type="predicted"/>
<dbReference type="Pfam" id="PF22933">
    <property type="entry name" value="ComC_SSD"/>
    <property type="match status" value="1"/>
</dbReference>
<dbReference type="Gene3D" id="2.10.25.10">
    <property type="entry name" value="Laminin"/>
    <property type="match status" value="1"/>
</dbReference>
<feature type="chain" id="PRO_5007593634" description="EGF-like domain-containing protein" evidence="5">
    <location>
        <begin position="21"/>
        <end position="1412"/>
    </location>
</feature>
<evidence type="ECO:0000256" key="2">
    <source>
        <dbReference type="ARBA" id="ARBA00023180"/>
    </source>
</evidence>
<dbReference type="PROSITE" id="PS01186">
    <property type="entry name" value="EGF_2"/>
    <property type="match status" value="1"/>
</dbReference>
<evidence type="ECO:0000256" key="3">
    <source>
        <dbReference type="PROSITE-ProRule" id="PRU00076"/>
    </source>
</evidence>
<keyword evidence="4" id="KW-0472">Membrane</keyword>
<dbReference type="InterPro" id="IPR000742">
    <property type="entry name" value="EGF"/>
</dbReference>
<feature type="signal peptide" evidence="5">
    <location>
        <begin position="1"/>
        <end position="20"/>
    </location>
</feature>
<accession>A0A152A817</accession>
<sequence>MRGYHLSLFVLLLICTIIKAEPFFYNPANDHYYTYVLGSSPISRADAVTACSSLPLYQGYKGYLVTINSKDEYEILKNNIFKLPSENLRQFWISGNNLDNTNIFKYDTGPESGQNFYIVNQDRTHYFADFQFAHPNSLDTNNYVIVNYDSFYSYHMESSTSGASVMNYVCEFGGLEKPFVPSADTKDGTVTFSGTSGFPADWVFTNMSITFTRPGQPLNTGVDCQQLSMVSPNVYQCQTPNSNGVYDINFVEATSRVVAVKGWHYRPPWISVVYPSAIIGSVVTIAGYNFGSVASDISVYIGTGQDQCINQNLFVNQLVIVCTLNAAPTKFLPVSVVSNSVGYTSYKPSVYWSTNQKYYIGINSRCTFNYYGYSYPNNLYGSYGNKAITTTALYDWYLTMFPNIPVTEEYTQWENVFHTTEGFYSLVDSSSVNLYYTVENITFPTTATRFYLSWGGQTIINSVQDQWAADRAGLLIENPVYSPSLEPITLYVDTTGGVIEARIVFFGPPINSQLYDFKFQGNSLAFENFQLYNPDNLSQMVYITIPPGIGNGTLSATINGASIPSATTVMYYLPWITNVTFAVIETGLITVTGANFGNQLGAITVLVDGAATCGNLQMLEPHTKVSCEMGLGRGIRNITLQIGDVVSHYYITHYIDPILTGIAQSSDKITINGNGFGVVSNTFYALTIQLGVTTFTSINSYCVGASDTLITCVIPDTFSFRGSGRLRIIGDFPTLVFNVNFGPYITKISETLFDTDTTITMTITGMFFDDSTPITVSIPTIPSNLIGNITSYDYNTLYFPVPQYTGKLHTLRIATRDNFPSNVVKFSYEPPTITSITNYLYNNVYWLTITGTQLGTVSSNINVLYNTKGVTFNSFTSANNSVIVSIPDRSYSSSAIVELVVNTQANSQNITLKPLIVSITNKPPVLGGDITIHGYYFSENAIVTLIAPNNSTVTLTKNYSTVLDGWIAIATVTPGTGTFGIKLSIQTVESDVLQFSYQSPIIREATELYFNQPGNVTITGDNFGQVNPTVTIGYMPCTNPFVLSTNKLVCYFSANVTSENGESLDVSVTVDSLTGSNQVFFYTLDKDCEKNCSGHGDCDRTTSTCTCYTGFTGSDCSIKNNTKPEPPKTDGNGNTNLPGQSVNFNISLAFIREKKFDDSIVKVLDLTTMNIIEKKLIQPNTSFFKGVFNNNNVSVQFNVTYYPTQTTIDFAGEPIQQPSNSIKYQISIFDWDFDEQTNHLELIYKSSTPSVSELNCEETQTNSTNNIDNYRGYKIQAGSDLFETKFSDRMIVDNRLLKSRISQLPESDPLYQQIGNTEQDELSILISLSTPYFRHFCTLDPNFSVLLTTESTNDDDNECSSKNNKWKLPVILVVSIVGGLSIIVAVIVLVKKEIILKRQKQILMKRISDNFS</sequence>